<accession>A0A7J6J1Z8</accession>
<dbReference type="OrthoDB" id="6133115at2759"/>
<dbReference type="EMBL" id="ANPB02000005">
    <property type="protein sequence ID" value="KAF4482945.1"/>
    <property type="molecule type" value="Genomic_DNA"/>
</dbReference>
<sequence>MDERFLRATGGLPDDTGQVPETSSAVPAESTGDYGPGYSRTSVFDFNLPPDLSPWSLAGDVDMDGVDVEMVDAGDLFGFNPSSVSSLNPQQPTSTYLEGPTNYKPHYNQSSPVTIKQTIASITFKVLESMTQSLETSSASFSKFPTLQNDFARFKVWVGNNGAHRTGLGSLEYRLHDASGLQQQVLRLLEDLSQAVHAVSVLLVGNTQLKENTDQDMLGAKEMEGDDAEQEWTISEVTDVIDCLLRLDISTKKPTPLDRFVVYSTANEVAEEPDVLVVRAKFDGIDDYLLERLGGAMSRRRHYLKTNQSCHLNLVGGFYLRPCPDETESAEWSTLSNTYGDEGVESDPEPLDVSQDDLEIPSIPTELYKRLFQCPYCLRRVVVDNKDSWERHILEDLRPYNCVAKICMGPEQEFATATEWMQHMSHHHMTVYHYTHGCGDHFNSAADASFGQRFVDGSKFIDVGRKISTGVNYYDVCRFDMGPLL</sequence>
<keyword evidence="4" id="KW-1185">Reference proteome</keyword>
<evidence type="ECO:0000313" key="4">
    <source>
        <dbReference type="Proteomes" id="UP000011096"/>
    </source>
</evidence>
<reference evidence="3 4" key="1">
    <citation type="submission" date="2012-08" db="EMBL/GenBank/DDBJ databases">
        <authorList>
            <person name="Gan P.H.P."/>
            <person name="Ikeda K."/>
            <person name="Irieda H."/>
            <person name="Narusaka M."/>
            <person name="O'Connell R.J."/>
            <person name="Narusaka Y."/>
            <person name="Takano Y."/>
            <person name="Kubo Y."/>
            <person name="Shirasu K."/>
        </authorList>
    </citation>
    <scope>NUCLEOTIDE SEQUENCE [LARGE SCALE GENOMIC DNA]</scope>
    <source>
        <strain evidence="3 4">Nara gc5</strain>
    </source>
</reference>
<dbReference type="Proteomes" id="UP000011096">
    <property type="component" value="Unassembled WGS sequence"/>
</dbReference>
<evidence type="ECO:0000256" key="1">
    <source>
        <dbReference type="SAM" id="MobiDB-lite"/>
    </source>
</evidence>
<dbReference type="GeneID" id="43605956"/>
<name>A0A7J6J1Z8_COLFN</name>
<dbReference type="InParanoid" id="A0A7J6J1Z8"/>
<organism evidence="3 4">
    <name type="scientific">Colletotrichum fructicola (strain Nara gc5)</name>
    <name type="common">Anthracnose fungus</name>
    <name type="synonym">Colletotrichum gloeosporioides (strain Nara gc5)</name>
    <dbReference type="NCBI Taxonomy" id="1213859"/>
    <lineage>
        <taxon>Eukaryota</taxon>
        <taxon>Fungi</taxon>
        <taxon>Dikarya</taxon>
        <taxon>Ascomycota</taxon>
        <taxon>Pezizomycotina</taxon>
        <taxon>Sordariomycetes</taxon>
        <taxon>Hypocreomycetidae</taxon>
        <taxon>Glomerellales</taxon>
        <taxon>Glomerellaceae</taxon>
        <taxon>Colletotrichum</taxon>
        <taxon>Colletotrichum gloeosporioides species complex</taxon>
    </lineage>
</organism>
<dbReference type="InterPro" id="IPR058925">
    <property type="entry name" value="zf-C2H2_AcuF"/>
</dbReference>
<dbReference type="PANTHER" id="PTHR35391:SF7">
    <property type="entry name" value="C2H2-TYPE DOMAIN-CONTAINING PROTEIN"/>
    <property type="match status" value="1"/>
</dbReference>
<dbReference type="AlphaFoldDB" id="A0A7J6J1Z8"/>
<dbReference type="Pfam" id="PF26082">
    <property type="entry name" value="zf-C2H2_AcuF"/>
    <property type="match status" value="1"/>
</dbReference>
<dbReference type="RefSeq" id="XP_031881314.1">
    <property type="nucleotide sequence ID" value="XM_032021755.1"/>
</dbReference>
<feature type="region of interest" description="Disordered" evidence="1">
    <location>
        <begin position="1"/>
        <end position="34"/>
    </location>
</feature>
<feature type="domain" description="Oxidoreductase acuF-like C2H2 type zinc-finger" evidence="2">
    <location>
        <begin position="372"/>
        <end position="397"/>
    </location>
</feature>
<protein>
    <recommendedName>
        <fullName evidence="2">Oxidoreductase acuF-like C2H2 type zinc-finger domain-containing protein</fullName>
    </recommendedName>
</protein>
<reference evidence="3 4" key="2">
    <citation type="submission" date="2020-04" db="EMBL/GenBank/DDBJ databases">
        <title>Genome sequencing and assembly of multiple isolates from the Colletotrichum gloeosporioides species complex.</title>
        <authorList>
            <person name="Gan P."/>
            <person name="Shirasu K."/>
        </authorList>
    </citation>
    <scope>NUCLEOTIDE SEQUENCE [LARGE SCALE GENOMIC DNA]</scope>
    <source>
        <strain evidence="3 4">Nara gc5</strain>
    </source>
</reference>
<gene>
    <name evidence="3" type="ORF">CGGC5_v009661</name>
</gene>
<evidence type="ECO:0000259" key="2">
    <source>
        <dbReference type="Pfam" id="PF26082"/>
    </source>
</evidence>
<proteinExistence type="predicted"/>
<dbReference type="PANTHER" id="PTHR35391">
    <property type="entry name" value="C2H2-TYPE DOMAIN-CONTAINING PROTEIN-RELATED"/>
    <property type="match status" value="1"/>
</dbReference>
<evidence type="ECO:0000313" key="3">
    <source>
        <dbReference type="EMBL" id="KAF4482945.1"/>
    </source>
</evidence>
<comment type="caution">
    <text evidence="3">The sequence shown here is derived from an EMBL/GenBank/DDBJ whole genome shotgun (WGS) entry which is preliminary data.</text>
</comment>